<dbReference type="InterPro" id="IPR013783">
    <property type="entry name" value="Ig-like_fold"/>
</dbReference>
<evidence type="ECO:0000256" key="12">
    <source>
        <dbReference type="ARBA" id="ARBA00023180"/>
    </source>
</evidence>
<dbReference type="AlphaFoldDB" id="A0A974D7B1"/>
<dbReference type="EMBL" id="CM004472">
    <property type="protein sequence ID" value="OCT85611.1"/>
    <property type="molecule type" value="Genomic_DNA"/>
</dbReference>
<evidence type="ECO:0000256" key="10">
    <source>
        <dbReference type="ARBA" id="ARBA00023157"/>
    </source>
</evidence>
<evidence type="ECO:0000313" key="19">
    <source>
        <dbReference type="Proteomes" id="UP000694892"/>
    </source>
</evidence>
<dbReference type="GO" id="GO:0002429">
    <property type="term" value="P:immune response-activating cell surface receptor signaling pathway"/>
    <property type="evidence" value="ECO:0007669"/>
    <property type="project" value="InterPro"/>
</dbReference>
<keyword evidence="11" id="KW-0675">Receptor</keyword>
<protein>
    <recommendedName>
        <fullName evidence="3">Natural cytotoxicity triggering receptor 3</fullName>
    </recommendedName>
    <alternativeName>
        <fullName evidence="14">Natural killer cell p30-related protein</fullName>
    </alternativeName>
</protein>
<evidence type="ECO:0000256" key="9">
    <source>
        <dbReference type="ARBA" id="ARBA00023136"/>
    </source>
</evidence>
<accession>A0A974D7B1</accession>
<sequence length="212" mass="23612">MRGLALLLLLGALKGCLVQNMQVSQIPAVISTEGSTVTLQCHYTLSSTENVTFGWYNWYRHVPGGAEVSNDNDNFTGRVSRASQSEFFNNRSANIQLHRVQSSDTGMYICEVTFVLSQTLQGHGNGTFLNVTADVTDSASASISHRFFAIHHYVGAVVLGLLMLFALYLNCQEHKQIFKEEEITKKQTDKDPTDCYTEQPEEQSVYSIVNDC</sequence>
<keyword evidence="4" id="KW-1003">Cell membrane</keyword>
<keyword evidence="13" id="KW-0393">Immunoglobulin domain</keyword>
<evidence type="ECO:0000256" key="1">
    <source>
        <dbReference type="ARBA" id="ARBA00004251"/>
    </source>
</evidence>
<dbReference type="InterPro" id="IPR003599">
    <property type="entry name" value="Ig_sub"/>
</dbReference>
<name>A0A974D7B1_XENLA</name>
<dbReference type="Pfam" id="PF07686">
    <property type="entry name" value="V-set"/>
    <property type="match status" value="1"/>
</dbReference>
<keyword evidence="7" id="KW-0391">Immunity</keyword>
<evidence type="ECO:0000256" key="2">
    <source>
        <dbReference type="ARBA" id="ARBA00006531"/>
    </source>
</evidence>
<evidence type="ECO:0000259" key="17">
    <source>
        <dbReference type="PROSITE" id="PS50835"/>
    </source>
</evidence>
<feature type="signal peptide" evidence="16">
    <location>
        <begin position="1"/>
        <end position="18"/>
    </location>
</feature>
<keyword evidence="8 15" id="KW-1133">Transmembrane helix</keyword>
<evidence type="ECO:0000256" key="4">
    <source>
        <dbReference type="ARBA" id="ARBA00022475"/>
    </source>
</evidence>
<evidence type="ECO:0000256" key="14">
    <source>
        <dbReference type="ARBA" id="ARBA00032296"/>
    </source>
</evidence>
<dbReference type="GO" id="GO:0005886">
    <property type="term" value="C:plasma membrane"/>
    <property type="evidence" value="ECO:0007669"/>
    <property type="project" value="UniProtKB-SubCell"/>
</dbReference>
<gene>
    <name evidence="18" type="ORF">XELAEV_18023781mg</name>
</gene>
<evidence type="ECO:0000256" key="5">
    <source>
        <dbReference type="ARBA" id="ARBA00022692"/>
    </source>
</evidence>
<keyword evidence="10" id="KW-1015">Disulfide bond</keyword>
<dbReference type="InterPro" id="IPR036179">
    <property type="entry name" value="Ig-like_dom_sf"/>
</dbReference>
<evidence type="ECO:0000313" key="18">
    <source>
        <dbReference type="EMBL" id="OCT85611.1"/>
    </source>
</evidence>
<keyword evidence="12" id="KW-0325">Glycoprotein</keyword>
<dbReference type="InterPro" id="IPR043226">
    <property type="entry name" value="NCR3"/>
</dbReference>
<comment type="similarity">
    <text evidence="2">Belongs to the natural cytotoxicity receptor (NCR) family.</text>
</comment>
<dbReference type="PANTHER" id="PTHR47904:SF1">
    <property type="entry name" value="NATURAL CYTOTOXICITY TRIGGERING RECEPTOR 3"/>
    <property type="match status" value="1"/>
</dbReference>
<evidence type="ECO:0000256" key="15">
    <source>
        <dbReference type="SAM" id="Phobius"/>
    </source>
</evidence>
<dbReference type="GO" id="GO:0045954">
    <property type="term" value="P:positive regulation of natural killer cell mediated cytotoxicity"/>
    <property type="evidence" value="ECO:0007669"/>
    <property type="project" value="InterPro"/>
</dbReference>
<reference evidence="19" key="1">
    <citation type="journal article" date="2016" name="Nature">
        <title>Genome evolution in the allotetraploid frog Xenopus laevis.</title>
        <authorList>
            <person name="Session A.M."/>
            <person name="Uno Y."/>
            <person name="Kwon T."/>
            <person name="Chapman J.A."/>
            <person name="Toyoda A."/>
            <person name="Takahashi S."/>
            <person name="Fukui A."/>
            <person name="Hikosaka A."/>
            <person name="Suzuki A."/>
            <person name="Kondo M."/>
            <person name="van Heeringen S.J."/>
            <person name="Quigley I."/>
            <person name="Heinz S."/>
            <person name="Ogino H."/>
            <person name="Ochi H."/>
            <person name="Hellsten U."/>
            <person name="Lyons J.B."/>
            <person name="Simakov O."/>
            <person name="Putnam N."/>
            <person name="Stites J."/>
            <person name="Kuroki Y."/>
            <person name="Tanaka T."/>
            <person name="Michiue T."/>
            <person name="Watanabe M."/>
            <person name="Bogdanovic O."/>
            <person name="Lister R."/>
            <person name="Georgiou G."/>
            <person name="Paranjpe S.S."/>
            <person name="van Kruijsbergen I."/>
            <person name="Shu S."/>
            <person name="Carlson J."/>
            <person name="Kinoshita T."/>
            <person name="Ohta Y."/>
            <person name="Mawaribuchi S."/>
            <person name="Jenkins J."/>
            <person name="Grimwood J."/>
            <person name="Schmutz J."/>
            <person name="Mitros T."/>
            <person name="Mozaffari S.V."/>
            <person name="Suzuki Y."/>
            <person name="Haramoto Y."/>
            <person name="Yamamoto T.S."/>
            <person name="Takagi C."/>
            <person name="Heald R."/>
            <person name="Miller K."/>
            <person name="Haudenschild C."/>
            <person name="Kitzman J."/>
            <person name="Nakayama T."/>
            <person name="Izutsu Y."/>
            <person name="Robert J."/>
            <person name="Fortriede J."/>
            <person name="Burns K."/>
            <person name="Lotay V."/>
            <person name="Karimi K."/>
            <person name="Yasuoka Y."/>
            <person name="Dichmann D.S."/>
            <person name="Flajnik M.F."/>
            <person name="Houston D.W."/>
            <person name="Shendure J."/>
            <person name="DuPasquier L."/>
            <person name="Vize P.D."/>
            <person name="Zorn A.M."/>
            <person name="Ito M."/>
            <person name="Marcotte E.M."/>
            <person name="Wallingford J.B."/>
            <person name="Ito Y."/>
            <person name="Asashima M."/>
            <person name="Ueno N."/>
            <person name="Matsuda Y."/>
            <person name="Veenstra G.J."/>
            <person name="Fujiyama A."/>
            <person name="Harland R.M."/>
            <person name="Taira M."/>
            <person name="Rokhsar D.S."/>
        </authorList>
    </citation>
    <scope>NUCLEOTIDE SEQUENCE [LARGE SCALE GENOMIC DNA]</scope>
    <source>
        <strain evidence="19">J</strain>
    </source>
</reference>
<evidence type="ECO:0000256" key="6">
    <source>
        <dbReference type="ARBA" id="ARBA00022729"/>
    </source>
</evidence>
<dbReference type="PANTHER" id="PTHR47904">
    <property type="entry name" value="NATURAL CYTOTOXICITY TRIGGERING RECEPTOR 3"/>
    <property type="match status" value="1"/>
</dbReference>
<evidence type="ECO:0000256" key="3">
    <source>
        <dbReference type="ARBA" id="ARBA00019135"/>
    </source>
</evidence>
<keyword evidence="9 15" id="KW-0472">Membrane</keyword>
<dbReference type="PROSITE" id="PS50835">
    <property type="entry name" value="IG_LIKE"/>
    <property type="match status" value="1"/>
</dbReference>
<evidence type="ECO:0000256" key="8">
    <source>
        <dbReference type="ARBA" id="ARBA00022989"/>
    </source>
</evidence>
<dbReference type="SUPFAM" id="SSF48726">
    <property type="entry name" value="Immunoglobulin"/>
    <property type="match status" value="1"/>
</dbReference>
<keyword evidence="5 15" id="KW-0812">Transmembrane</keyword>
<feature type="domain" description="Ig-like" evidence="17">
    <location>
        <begin position="19"/>
        <end position="121"/>
    </location>
</feature>
<dbReference type="SMART" id="SM00409">
    <property type="entry name" value="IG"/>
    <property type="match status" value="1"/>
</dbReference>
<proteinExistence type="inferred from homology"/>
<feature type="transmembrane region" description="Helical" evidence="15">
    <location>
        <begin position="150"/>
        <end position="169"/>
    </location>
</feature>
<dbReference type="SMART" id="SM00406">
    <property type="entry name" value="IGv"/>
    <property type="match status" value="1"/>
</dbReference>
<evidence type="ECO:0000256" key="11">
    <source>
        <dbReference type="ARBA" id="ARBA00023170"/>
    </source>
</evidence>
<comment type="subcellular location">
    <subcellularLocation>
        <location evidence="1">Cell membrane</location>
        <topology evidence="1">Single-pass type I membrane protein</topology>
    </subcellularLocation>
</comment>
<evidence type="ECO:0000256" key="7">
    <source>
        <dbReference type="ARBA" id="ARBA00022859"/>
    </source>
</evidence>
<feature type="chain" id="PRO_5037317652" description="Natural cytotoxicity triggering receptor 3" evidence="16">
    <location>
        <begin position="19"/>
        <end position="212"/>
    </location>
</feature>
<evidence type="ECO:0000256" key="16">
    <source>
        <dbReference type="SAM" id="SignalP"/>
    </source>
</evidence>
<organism evidence="18 19">
    <name type="scientific">Xenopus laevis</name>
    <name type="common">African clawed frog</name>
    <dbReference type="NCBI Taxonomy" id="8355"/>
    <lineage>
        <taxon>Eukaryota</taxon>
        <taxon>Metazoa</taxon>
        <taxon>Chordata</taxon>
        <taxon>Craniata</taxon>
        <taxon>Vertebrata</taxon>
        <taxon>Euteleostomi</taxon>
        <taxon>Amphibia</taxon>
        <taxon>Batrachia</taxon>
        <taxon>Anura</taxon>
        <taxon>Pipoidea</taxon>
        <taxon>Pipidae</taxon>
        <taxon>Xenopodinae</taxon>
        <taxon>Xenopus</taxon>
        <taxon>Xenopus</taxon>
    </lineage>
</organism>
<dbReference type="Proteomes" id="UP000694892">
    <property type="component" value="Chromosome 4L"/>
</dbReference>
<dbReference type="InterPro" id="IPR013106">
    <property type="entry name" value="Ig_V-set"/>
</dbReference>
<dbReference type="InterPro" id="IPR007110">
    <property type="entry name" value="Ig-like_dom"/>
</dbReference>
<keyword evidence="6 16" id="KW-0732">Signal</keyword>
<dbReference type="Gene3D" id="2.60.40.10">
    <property type="entry name" value="Immunoglobulins"/>
    <property type="match status" value="1"/>
</dbReference>
<evidence type="ECO:0000256" key="13">
    <source>
        <dbReference type="ARBA" id="ARBA00023319"/>
    </source>
</evidence>